<dbReference type="SMART" id="SM01360">
    <property type="entry name" value="A2M"/>
    <property type="match status" value="1"/>
</dbReference>
<dbReference type="GO" id="GO:0004866">
    <property type="term" value="F:endopeptidase inhibitor activity"/>
    <property type="evidence" value="ECO:0007669"/>
    <property type="project" value="InterPro"/>
</dbReference>
<dbReference type="Pfam" id="PF00207">
    <property type="entry name" value="A2M"/>
    <property type="match status" value="1"/>
</dbReference>
<feature type="transmembrane region" description="Helical" evidence="4">
    <location>
        <begin position="30"/>
        <end position="51"/>
    </location>
</feature>
<evidence type="ECO:0000313" key="7">
    <source>
        <dbReference type="EMBL" id="BCM24873.1"/>
    </source>
</evidence>
<evidence type="ECO:0000259" key="5">
    <source>
        <dbReference type="SMART" id="SM01359"/>
    </source>
</evidence>
<dbReference type="CDD" id="cd02891">
    <property type="entry name" value="A2M_like"/>
    <property type="match status" value="1"/>
</dbReference>
<dbReference type="SMART" id="SM01359">
    <property type="entry name" value="A2M_N_2"/>
    <property type="match status" value="1"/>
</dbReference>
<keyword evidence="4" id="KW-0812">Transmembrane</keyword>
<dbReference type="Pfam" id="PF17973">
    <property type="entry name" value="bMG10"/>
    <property type="match status" value="1"/>
</dbReference>
<dbReference type="Pfam" id="PF01835">
    <property type="entry name" value="MG2"/>
    <property type="match status" value="1"/>
</dbReference>
<keyword evidence="4" id="KW-0472">Membrane</keyword>
<keyword evidence="8" id="KW-1185">Reference proteome</keyword>
<sequence length="1930" mass="212691">MSWQAPRWSVWSANKLKQGAGWVFATRKRALSTILPVLIVVAGGYFGWHWYQQLPKPVLTAYEVKPPSVTIYDENNKPIVYPFQIAFAESVAPVNLIGKPVTEGIKLSPKIAGEWAWDDEKTLVFRPKADWPVDAKFDVSMDKKKLLAEQVKLDDYDVEFRTAPFSAEFQQADFYQDPIDPNLKKLVSTVHFSHPVDADDLKARISIKLGGGLDFLGLGEAPKFTVSYDKLKLNAYIHSAPLSIPKEDTELTVKLDKGVRTTRGGNKTENEISKAITVPGLYSLRVNDISMTLVDNERFEPEQILLLGSSANISDTALAGKVHAWLLPEFNPKTEEANRTEAYRWYETEVTKDILATATPVDLKSVAGEDEYSALHSYKFKAPVGRRLYIKVDAGLQAFGGYVSRNPALAVIEVQPYPKAVKLLSQGALLSLSGERKLGYMTRGLNGVKIEIGRMLPNQLHHLVDQNYSGFAQPNVYDDVLDTLVERFEEKRPLAESEFGKPSYDSLDFGKYLREKSSHSGGVFMIKLQGYDPKNPDNEVDATPDTRFILVTDIGIIAKQGVDGSQDVFVQSIATGQPVANAKVDVIGRNGEPAMSQTTDATGHVHFDHLRDLKREKQAIMYLVTKDSDMSFLPINRYDRQLNLSRFDIGGIDNAISGQQLSAYAFTDRGIYRPGETAHIAMIARTANWSGELDGVPLEAEVTDPRGLPVYKQRIKLSPSGFESFDFASRETSATGDYQVGIYLVTNDQRQQQIGSASFKVRDFEPDRIKVTATLADHVVEGWIKPEEAKARIKAMHLFSSPANDRRVEAEMTLTPSLPAFAKYKDYTFQDRFKLKEPFNEKLPIATTDTNGEAEINLNLQRFARATYRLYLSAKVFEAAGGRSVAAEAATLVSAAPYLVGVKTDGALNYIPLKTPRNSNWLAIDSSLKPVAADKLTQLWIERKFVSVLVKQANGTYHYESRKKETVRESTPYTLPAGGAELALNTSEPGDFALVLKNAEGAELNRIEYSVAGQANLSRSLERNAELQLSLNKADYTAGDTMEISIRAPYVGAGLITIERDKVYQHVWFKTTTTSSVQKITLPKDFEGNGYVSVQFVRDPTSDEIFMSPLSYGVVPFVVNMDARREPIKVVMPDIIKPGQMLEMKVSTQSPARVVVFAVDEGILQVARYKQPDPIGFFFQKRALQVGTTQILDLILPEFQRLLNAAAPGGDGDAMLGRHLNPFKKKRQPPVAYWSGIIDVGANGKTLQYQVPDSFNGKLHIYAVAVTSGRIGVFDGGVESRGDLILSPNVPVSVSPGDEFMVSVSVFNNLRGAGGKAPVSLSMAPSKALAVVSAQKVTLDIAPQQEAVAEFRIRANDVLGSADLKFVATTGDKQGKASDTVGIRPAVPFRTLLTAGQFSGDSKTQDINRSLYAEKRKVEAGISTTPLVWAQGLSSYLGNYQYSCTEQLVSKGIPALLLNSQQDIAVTRGDLQKVVQTLRERQNEDGSFGLWSANMQVSPFASIYAIHYLLEAKDRGMAVPADMLNSANQWLQQYAVGGSNGLSGVRNRAYAIYLLTRQGIVTSGMLATLQKELDERYSKQWPQDLTAGYLAASYKLMQQDALAAKLLKQVDWASLKKWNRDTESYSADDFYFDPTVQDAQMIYLISRHFADKVKGIPEKVLVKLGETVSETRYNSLSAAYLIMGFDAYARAGGNDADKLTITELTKGGTSTALPLTGGIVKTGNVSINAAKLQFGKQSDLPAFYLLSENGYDKTPPTEKRSDGLEISREFTTIDGKPLVSAKVGEEFLVKLSFRSTDRDNASQIAIVDILPGGIEPVLNVRAESTPTETPQYNEGEEGYSEGTGETANVSTWQAPLGEANYTTWQPEYADIREDRVVLYGTLGRNIGSFVYRVRATNAGKFQIPAPFAEGMYDRKLQGRGAGGKLEITKP</sequence>
<evidence type="ECO:0000313" key="8">
    <source>
        <dbReference type="Proteomes" id="UP000826722"/>
    </source>
</evidence>
<dbReference type="Pfam" id="PF07703">
    <property type="entry name" value="A2M_BRD"/>
    <property type="match status" value="1"/>
</dbReference>
<dbReference type="KEGG" id="mpau:ZMTM_11320"/>
<dbReference type="Pfam" id="PF17972">
    <property type="entry name" value="bMG5"/>
    <property type="match status" value="1"/>
</dbReference>
<evidence type="ECO:0000256" key="3">
    <source>
        <dbReference type="SAM" id="MobiDB-lite"/>
    </source>
</evidence>
<dbReference type="Gene3D" id="2.60.40.3710">
    <property type="match status" value="1"/>
</dbReference>
<comment type="similarity">
    <text evidence="1">Belongs to the protease inhibitor I39 (alpha-2-macroglobulin) family. Bacterial alpha-2-macroglobulin subfamily.</text>
</comment>
<accession>A0A8D5GCC8</accession>
<dbReference type="Proteomes" id="UP000826722">
    <property type="component" value="Chromosome"/>
</dbReference>
<feature type="region of interest" description="Disordered" evidence="3">
    <location>
        <begin position="1824"/>
        <end position="1845"/>
    </location>
</feature>
<dbReference type="InterPro" id="IPR021868">
    <property type="entry name" value="Alpha_2_Macroglob_MG3"/>
</dbReference>
<organism evidence="7 8">
    <name type="scientific">Methyloradius palustris</name>
    <dbReference type="NCBI Taxonomy" id="2778876"/>
    <lineage>
        <taxon>Bacteria</taxon>
        <taxon>Pseudomonadati</taxon>
        <taxon>Pseudomonadota</taxon>
        <taxon>Betaproteobacteria</taxon>
        <taxon>Nitrosomonadales</taxon>
        <taxon>Methylophilaceae</taxon>
        <taxon>Methyloradius</taxon>
    </lineage>
</organism>
<dbReference type="InterPro" id="IPR013783">
    <property type="entry name" value="Ig-like_fold"/>
</dbReference>
<dbReference type="Gene3D" id="2.60.40.10">
    <property type="entry name" value="Immunoglobulins"/>
    <property type="match status" value="1"/>
</dbReference>
<dbReference type="InterPro" id="IPR002890">
    <property type="entry name" value="MG2"/>
</dbReference>
<evidence type="ECO:0000256" key="1">
    <source>
        <dbReference type="ARBA" id="ARBA00010556"/>
    </source>
</evidence>
<dbReference type="InterPro" id="IPR008930">
    <property type="entry name" value="Terpenoid_cyclase/PrenylTrfase"/>
</dbReference>
<feature type="domain" description="Alpha-2-macroglobulin bait region" evidence="5">
    <location>
        <begin position="1027"/>
        <end position="1166"/>
    </location>
</feature>
<protein>
    <submittedName>
        <fullName evidence="7">Alpha-2-macroglobulin</fullName>
    </submittedName>
</protein>
<dbReference type="Gene3D" id="1.50.10.20">
    <property type="match status" value="1"/>
</dbReference>
<keyword evidence="2" id="KW-0732">Signal</keyword>
<dbReference type="EMBL" id="AP024110">
    <property type="protein sequence ID" value="BCM24873.1"/>
    <property type="molecule type" value="Genomic_DNA"/>
</dbReference>
<dbReference type="PANTHER" id="PTHR40094">
    <property type="entry name" value="ALPHA-2-MACROGLOBULIN HOMOLOG"/>
    <property type="match status" value="1"/>
</dbReference>
<dbReference type="Gene3D" id="2.60.40.1930">
    <property type="match status" value="1"/>
</dbReference>
<dbReference type="SUPFAM" id="SSF48239">
    <property type="entry name" value="Terpenoid cyclases/Protein prenyltransferases"/>
    <property type="match status" value="1"/>
</dbReference>
<gene>
    <name evidence="7" type="ORF">ZMTM_11320</name>
</gene>
<dbReference type="InterPro" id="IPR001599">
    <property type="entry name" value="Macroglobln_a2"/>
</dbReference>
<keyword evidence="4" id="KW-1133">Transmembrane helix</keyword>
<name>A0A8D5GCC8_9PROT</name>
<dbReference type="PANTHER" id="PTHR40094:SF1">
    <property type="entry name" value="UBIQUITIN DOMAIN-CONTAINING PROTEIN"/>
    <property type="match status" value="1"/>
</dbReference>
<dbReference type="InterPro" id="IPR051802">
    <property type="entry name" value="YfhM-like"/>
</dbReference>
<evidence type="ECO:0000256" key="2">
    <source>
        <dbReference type="ARBA" id="ARBA00022729"/>
    </source>
</evidence>
<evidence type="ECO:0000256" key="4">
    <source>
        <dbReference type="SAM" id="Phobius"/>
    </source>
</evidence>
<proteinExistence type="inferred from homology"/>
<feature type="domain" description="Alpha-2-macroglobulin" evidence="6">
    <location>
        <begin position="1231"/>
        <end position="1321"/>
    </location>
</feature>
<dbReference type="InterPro" id="IPR011625">
    <property type="entry name" value="A2M_N_BRD"/>
</dbReference>
<reference evidence="7" key="1">
    <citation type="journal article" date="2021" name="Arch. Microbiol.">
        <title>Methyloradius palustris gen. nov., sp. nov., a methanol-oxidizing bacterium isolated from snow.</title>
        <authorList>
            <person name="Miyadera T."/>
            <person name="Kojima H."/>
            <person name="Fukui M."/>
        </authorList>
    </citation>
    <scope>NUCLEOTIDE SEQUENCE</scope>
    <source>
        <strain evidence="7">Zm11</strain>
    </source>
</reference>
<dbReference type="Pfam" id="PF11974">
    <property type="entry name" value="bMG3"/>
    <property type="match status" value="1"/>
</dbReference>
<dbReference type="InterPro" id="IPR041246">
    <property type="entry name" value="Bact_MG10"/>
</dbReference>
<evidence type="ECO:0000259" key="6">
    <source>
        <dbReference type="SMART" id="SM01360"/>
    </source>
</evidence>
<dbReference type="InterPro" id="IPR041203">
    <property type="entry name" value="Bact_A2M_MG5"/>
</dbReference>